<dbReference type="InParanoid" id="K1QDH7"/>
<sequence length="236" mass="27546">MLMYSYLHLFYTHVTIGQEYKREDEVPNEGDVIVWTPEPQSAHLSAVLLPVECPNHEVLCQSGEEFYVSQVRNHHQVLSQSGEKELQYVVHRPLGNEKCESFYDNQTKKVCYTQIRFQPEYASCPYRSFGGYAIVMQYLVITKLILLTLLYALFSVTNAKVQSESEEIWKYQVYSIIVDFETRLRLPAPLNIISYIIMSLEFIFKKVKHFFGWCCKSSCCRRKDALVISDLDKPLL</sequence>
<evidence type="ECO:0000313" key="1">
    <source>
        <dbReference type="EMBL" id="EKC34982.1"/>
    </source>
</evidence>
<dbReference type="HOGENOM" id="CLU_1176437_0_0_1"/>
<accession>K1QDH7</accession>
<protein>
    <submittedName>
        <fullName evidence="1">Protein ced-11</fullName>
    </submittedName>
</protein>
<reference evidence="1" key="1">
    <citation type="journal article" date="2012" name="Nature">
        <title>The oyster genome reveals stress adaptation and complexity of shell formation.</title>
        <authorList>
            <person name="Zhang G."/>
            <person name="Fang X."/>
            <person name="Guo X."/>
            <person name="Li L."/>
            <person name="Luo R."/>
            <person name="Xu F."/>
            <person name="Yang P."/>
            <person name="Zhang L."/>
            <person name="Wang X."/>
            <person name="Qi H."/>
            <person name="Xiong Z."/>
            <person name="Que H."/>
            <person name="Xie Y."/>
            <person name="Holland P.W."/>
            <person name="Paps J."/>
            <person name="Zhu Y."/>
            <person name="Wu F."/>
            <person name="Chen Y."/>
            <person name="Wang J."/>
            <person name="Peng C."/>
            <person name="Meng J."/>
            <person name="Yang L."/>
            <person name="Liu J."/>
            <person name="Wen B."/>
            <person name="Zhang N."/>
            <person name="Huang Z."/>
            <person name="Zhu Q."/>
            <person name="Feng Y."/>
            <person name="Mount A."/>
            <person name="Hedgecock D."/>
            <person name="Xu Z."/>
            <person name="Liu Y."/>
            <person name="Domazet-Loso T."/>
            <person name="Du Y."/>
            <person name="Sun X."/>
            <person name="Zhang S."/>
            <person name="Liu B."/>
            <person name="Cheng P."/>
            <person name="Jiang X."/>
            <person name="Li J."/>
            <person name="Fan D."/>
            <person name="Wang W."/>
            <person name="Fu W."/>
            <person name="Wang T."/>
            <person name="Wang B."/>
            <person name="Zhang J."/>
            <person name="Peng Z."/>
            <person name="Li Y."/>
            <person name="Li N."/>
            <person name="Wang J."/>
            <person name="Chen M."/>
            <person name="He Y."/>
            <person name="Tan F."/>
            <person name="Song X."/>
            <person name="Zheng Q."/>
            <person name="Huang R."/>
            <person name="Yang H."/>
            <person name="Du X."/>
            <person name="Chen L."/>
            <person name="Yang M."/>
            <person name="Gaffney P.M."/>
            <person name="Wang S."/>
            <person name="Luo L."/>
            <person name="She Z."/>
            <person name="Ming Y."/>
            <person name="Huang W."/>
            <person name="Zhang S."/>
            <person name="Huang B."/>
            <person name="Zhang Y."/>
            <person name="Qu T."/>
            <person name="Ni P."/>
            <person name="Miao G."/>
            <person name="Wang J."/>
            <person name="Wang Q."/>
            <person name="Steinberg C.E."/>
            <person name="Wang H."/>
            <person name="Li N."/>
            <person name="Qian L."/>
            <person name="Zhang G."/>
            <person name="Li Y."/>
            <person name="Yang H."/>
            <person name="Liu X."/>
            <person name="Wang J."/>
            <person name="Yin Y."/>
            <person name="Wang J."/>
        </authorList>
    </citation>
    <scope>NUCLEOTIDE SEQUENCE [LARGE SCALE GENOMIC DNA]</scope>
    <source>
        <strain evidence="1">05x7-T-G4-1.051#20</strain>
    </source>
</reference>
<dbReference type="PANTHER" id="PTHR13800">
    <property type="entry name" value="TRANSIENT RECEPTOR POTENTIAL CATION CHANNEL, SUBFAMILY M, MEMBER 6"/>
    <property type="match status" value="1"/>
</dbReference>
<dbReference type="AlphaFoldDB" id="K1QDH7"/>
<gene>
    <name evidence="1" type="ORF">CGI_10005544</name>
</gene>
<dbReference type="EMBL" id="JH817518">
    <property type="protein sequence ID" value="EKC34982.1"/>
    <property type="molecule type" value="Genomic_DNA"/>
</dbReference>
<dbReference type="GO" id="GO:0030001">
    <property type="term" value="P:metal ion transport"/>
    <property type="evidence" value="ECO:0007669"/>
    <property type="project" value="TreeGrafter"/>
</dbReference>
<dbReference type="GO" id="GO:0005261">
    <property type="term" value="F:monoatomic cation channel activity"/>
    <property type="evidence" value="ECO:0007669"/>
    <property type="project" value="TreeGrafter"/>
</dbReference>
<name>K1QDH7_MAGGI</name>
<proteinExistence type="predicted"/>
<dbReference type="GO" id="GO:0005886">
    <property type="term" value="C:plasma membrane"/>
    <property type="evidence" value="ECO:0007669"/>
    <property type="project" value="TreeGrafter"/>
</dbReference>
<organism evidence="1">
    <name type="scientific">Magallana gigas</name>
    <name type="common">Pacific oyster</name>
    <name type="synonym">Crassostrea gigas</name>
    <dbReference type="NCBI Taxonomy" id="29159"/>
    <lineage>
        <taxon>Eukaryota</taxon>
        <taxon>Metazoa</taxon>
        <taxon>Spiralia</taxon>
        <taxon>Lophotrochozoa</taxon>
        <taxon>Mollusca</taxon>
        <taxon>Bivalvia</taxon>
        <taxon>Autobranchia</taxon>
        <taxon>Pteriomorphia</taxon>
        <taxon>Ostreida</taxon>
        <taxon>Ostreoidea</taxon>
        <taxon>Ostreidae</taxon>
        <taxon>Magallana</taxon>
    </lineage>
</organism>
<dbReference type="InterPro" id="IPR050927">
    <property type="entry name" value="TRPM"/>
</dbReference>
<dbReference type="PANTHER" id="PTHR13800:SF41">
    <property type="entry name" value="PROTEIN CED-11"/>
    <property type="match status" value="1"/>
</dbReference>